<dbReference type="PROSITE" id="PS00688">
    <property type="entry name" value="SIGMA54_INTERACT_3"/>
    <property type="match status" value="1"/>
</dbReference>
<comment type="caution">
    <text evidence="7">The sequence shown here is derived from an EMBL/GenBank/DDBJ whole genome shotgun (WGS) entry which is preliminary data.</text>
</comment>
<accession>A0A523UV01</accession>
<dbReference type="Pfam" id="PF02954">
    <property type="entry name" value="HTH_8"/>
    <property type="match status" value="1"/>
</dbReference>
<dbReference type="InterPro" id="IPR025662">
    <property type="entry name" value="Sigma_54_int_dom_ATP-bd_1"/>
</dbReference>
<dbReference type="InterPro" id="IPR025943">
    <property type="entry name" value="Sigma_54_int_dom_ATP-bd_2"/>
</dbReference>
<protein>
    <submittedName>
        <fullName evidence="7">Sigma-54-dependent Fis family transcriptional regulator</fullName>
    </submittedName>
</protein>
<dbReference type="Pfam" id="PF00158">
    <property type="entry name" value="Sigma54_activat"/>
    <property type="match status" value="1"/>
</dbReference>
<evidence type="ECO:0000313" key="10">
    <source>
        <dbReference type="Proteomes" id="UP000315534"/>
    </source>
</evidence>
<dbReference type="InterPro" id="IPR027417">
    <property type="entry name" value="P-loop_NTPase"/>
</dbReference>
<dbReference type="Gene3D" id="1.10.8.60">
    <property type="match status" value="1"/>
</dbReference>
<dbReference type="GO" id="GO:0005524">
    <property type="term" value="F:ATP binding"/>
    <property type="evidence" value="ECO:0007669"/>
    <property type="project" value="UniProtKB-KW"/>
</dbReference>
<dbReference type="InterPro" id="IPR002078">
    <property type="entry name" value="Sigma_54_int"/>
</dbReference>
<feature type="domain" description="Sigma-54 factor interaction" evidence="6">
    <location>
        <begin position="13"/>
        <end position="242"/>
    </location>
</feature>
<dbReference type="InterPro" id="IPR002197">
    <property type="entry name" value="HTH_Fis"/>
</dbReference>
<dbReference type="PANTHER" id="PTHR32071:SF119">
    <property type="entry name" value="SIGMA L-DEPENDENT TRANSCRIPTIONAL REGULATOR YPLP-RELATED"/>
    <property type="match status" value="1"/>
</dbReference>
<dbReference type="Gene3D" id="1.10.10.60">
    <property type="entry name" value="Homeodomain-like"/>
    <property type="match status" value="1"/>
</dbReference>
<dbReference type="InterPro" id="IPR003593">
    <property type="entry name" value="AAA+_ATPase"/>
</dbReference>
<keyword evidence="2" id="KW-0067">ATP-binding</keyword>
<dbReference type="SMART" id="SM00382">
    <property type="entry name" value="AAA"/>
    <property type="match status" value="1"/>
</dbReference>
<keyword evidence="4" id="KW-0238">DNA-binding</keyword>
<evidence type="ECO:0000256" key="1">
    <source>
        <dbReference type="ARBA" id="ARBA00022741"/>
    </source>
</evidence>
<keyword evidence="1" id="KW-0547">Nucleotide-binding</keyword>
<evidence type="ECO:0000256" key="2">
    <source>
        <dbReference type="ARBA" id="ARBA00022840"/>
    </source>
</evidence>
<dbReference type="AlphaFoldDB" id="A0A523UV01"/>
<dbReference type="GO" id="GO:0006355">
    <property type="term" value="P:regulation of DNA-templated transcription"/>
    <property type="evidence" value="ECO:0007669"/>
    <property type="project" value="InterPro"/>
</dbReference>
<evidence type="ECO:0000256" key="4">
    <source>
        <dbReference type="ARBA" id="ARBA00023125"/>
    </source>
</evidence>
<dbReference type="EMBL" id="SOIP01000154">
    <property type="protein sequence ID" value="TET82213.1"/>
    <property type="molecule type" value="Genomic_DNA"/>
</dbReference>
<evidence type="ECO:0000256" key="5">
    <source>
        <dbReference type="ARBA" id="ARBA00023163"/>
    </source>
</evidence>
<evidence type="ECO:0000256" key="3">
    <source>
        <dbReference type="ARBA" id="ARBA00023015"/>
    </source>
</evidence>
<evidence type="ECO:0000313" key="8">
    <source>
        <dbReference type="EMBL" id="TET82213.1"/>
    </source>
</evidence>
<dbReference type="Proteomes" id="UP000315534">
    <property type="component" value="Unassembled WGS sequence"/>
</dbReference>
<dbReference type="FunFam" id="3.40.50.300:FF:000006">
    <property type="entry name" value="DNA-binding transcriptional regulator NtrC"/>
    <property type="match status" value="1"/>
</dbReference>
<dbReference type="Pfam" id="PF25601">
    <property type="entry name" value="AAA_lid_14"/>
    <property type="match status" value="1"/>
</dbReference>
<dbReference type="GO" id="GO:0043565">
    <property type="term" value="F:sequence-specific DNA binding"/>
    <property type="evidence" value="ECO:0007669"/>
    <property type="project" value="InterPro"/>
</dbReference>
<dbReference type="Gene3D" id="3.40.50.300">
    <property type="entry name" value="P-loop containing nucleotide triphosphate hydrolases"/>
    <property type="match status" value="1"/>
</dbReference>
<dbReference type="PROSITE" id="PS00675">
    <property type="entry name" value="SIGMA54_INTERACT_1"/>
    <property type="match status" value="1"/>
</dbReference>
<dbReference type="Proteomes" id="UP000315525">
    <property type="component" value="Unassembled WGS sequence"/>
</dbReference>
<evidence type="ECO:0000313" key="7">
    <source>
        <dbReference type="EMBL" id="TET46121.1"/>
    </source>
</evidence>
<dbReference type="PROSITE" id="PS50045">
    <property type="entry name" value="SIGMA54_INTERACT_4"/>
    <property type="match status" value="1"/>
</dbReference>
<dbReference type="PRINTS" id="PR01590">
    <property type="entry name" value="HTHFIS"/>
</dbReference>
<dbReference type="InterPro" id="IPR058031">
    <property type="entry name" value="AAA_lid_NorR"/>
</dbReference>
<dbReference type="PROSITE" id="PS00676">
    <property type="entry name" value="SIGMA54_INTERACT_2"/>
    <property type="match status" value="1"/>
</dbReference>
<keyword evidence="3" id="KW-0805">Transcription regulation</keyword>
<keyword evidence="5" id="KW-0804">Transcription</keyword>
<dbReference type="CDD" id="cd00009">
    <property type="entry name" value="AAA"/>
    <property type="match status" value="1"/>
</dbReference>
<dbReference type="EMBL" id="SOJN01000065">
    <property type="protein sequence ID" value="TET46121.1"/>
    <property type="molecule type" value="Genomic_DNA"/>
</dbReference>
<evidence type="ECO:0000313" key="9">
    <source>
        <dbReference type="Proteomes" id="UP000315525"/>
    </source>
</evidence>
<dbReference type="InterPro" id="IPR025944">
    <property type="entry name" value="Sigma_54_int_dom_CS"/>
</dbReference>
<proteinExistence type="predicted"/>
<dbReference type="PANTHER" id="PTHR32071">
    <property type="entry name" value="TRANSCRIPTIONAL REGULATORY PROTEIN"/>
    <property type="match status" value="1"/>
</dbReference>
<name>A0A523UV01_UNCT6</name>
<organism evidence="7 9">
    <name type="scientific">candidate division TA06 bacterium</name>
    <dbReference type="NCBI Taxonomy" id="2250710"/>
    <lineage>
        <taxon>Bacteria</taxon>
        <taxon>Bacteria division TA06</taxon>
    </lineage>
</organism>
<sequence>MIRESNLLDFSGLISKSPKMESIFDLIDKVAATASTVLIIGETGSGKELVARSIHTKSNRIDEPFITINCAALSETLLESELFGHERGAFTGAFSRKHGLFEVAHGGTIFLDEIVEMSPMVQTKLLRVLETRSFRRVGGTDTIKVDVRLLVASQEDLREAVLKGTFRNDLYYRLSTITVMIPPLRERKGDIPYLTDHFLDKLAEAHDKPRATVSQDVLDIFSTYGWPGNVRELENVMERAFVLSSNGVLTVDDLPAKFRTMERVRTVDGLPSLEDVKKKHVLTVLKTVRGNKTKAARILGVDRKTLYRMMRNWKIELNVE</sequence>
<dbReference type="SUPFAM" id="SSF46689">
    <property type="entry name" value="Homeodomain-like"/>
    <property type="match status" value="1"/>
</dbReference>
<evidence type="ECO:0000259" key="6">
    <source>
        <dbReference type="PROSITE" id="PS50045"/>
    </source>
</evidence>
<dbReference type="SUPFAM" id="SSF52540">
    <property type="entry name" value="P-loop containing nucleoside triphosphate hydrolases"/>
    <property type="match status" value="1"/>
</dbReference>
<gene>
    <name evidence="8" type="ORF">E3J38_02500</name>
    <name evidence="7" type="ORF">E3J62_05165</name>
</gene>
<dbReference type="InterPro" id="IPR009057">
    <property type="entry name" value="Homeodomain-like_sf"/>
</dbReference>
<reference evidence="9 10" key="1">
    <citation type="submission" date="2019-03" db="EMBL/GenBank/DDBJ databases">
        <title>Metabolic potential of uncultured bacteria and archaea associated with petroleum seepage in deep-sea sediments.</title>
        <authorList>
            <person name="Dong X."/>
            <person name="Hubert C."/>
        </authorList>
    </citation>
    <scope>NUCLEOTIDE SEQUENCE [LARGE SCALE GENOMIC DNA]</scope>
    <source>
        <strain evidence="8">E29_bin36</strain>
        <strain evidence="7">E44_bin18</strain>
    </source>
</reference>